<dbReference type="OrthoDB" id="288556at2"/>
<protein>
    <submittedName>
        <fullName evidence="3">Putative nucleotide-binding protein containing TIR-like domain protein</fullName>
    </submittedName>
</protein>
<evidence type="ECO:0000313" key="3">
    <source>
        <dbReference type="EMBL" id="TWT72662.1"/>
    </source>
</evidence>
<keyword evidence="4" id="KW-1185">Reference proteome</keyword>
<evidence type="ECO:0000313" key="4">
    <source>
        <dbReference type="Proteomes" id="UP000317238"/>
    </source>
</evidence>
<evidence type="ECO:0000259" key="2">
    <source>
        <dbReference type="Pfam" id="PF10137"/>
    </source>
</evidence>
<feature type="region of interest" description="Disordered" evidence="1">
    <location>
        <begin position="121"/>
        <end position="145"/>
    </location>
</feature>
<organism evidence="3 4">
    <name type="scientific">Crateriforma conspicua</name>
    <dbReference type="NCBI Taxonomy" id="2527996"/>
    <lineage>
        <taxon>Bacteria</taxon>
        <taxon>Pseudomonadati</taxon>
        <taxon>Planctomycetota</taxon>
        <taxon>Planctomycetia</taxon>
        <taxon>Planctomycetales</taxon>
        <taxon>Planctomycetaceae</taxon>
        <taxon>Crateriforma</taxon>
    </lineage>
</organism>
<accession>A0A5C5YH85</accession>
<dbReference type="Proteomes" id="UP000317238">
    <property type="component" value="Unassembled WGS sequence"/>
</dbReference>
<evidence type="ECO:0000256" key="1">
    <source>
        <dbReference type="SAM" id="MobiDB-lite"/>
    </source>
</evidence>
<sequence>MARKKVKSDEPVRTTLTVSVTDAEQQLRERVATGHDLLNPLPNSDQSLDAARERYYTWTEYNGTLLERLFNTDELSQEYSYWGIAVAGPSSLHERISDFTDDVNKKIRRIESIIERLPLYAPQGTDSTPRPIPVPMSNANDNPPKTRDVFVVHGRNNELKETVARFLSQLDLQPIILHEQASAGRTIIEKFEDHSGACYAVILLTPDDVGGLDPPESIEQLRKRARQNVIFEWGFFVANLGRRNVCALVAEGVEIPSDMDGIVYVPLDRDGAWKMLLARELKAGNVDVDLNRAIT</sequence>
<dbReference type="RefSeq" id="WP_146440433.1">
    <property type="nucleotide sequence ID" value="NZ_SJPL01000001.1"/>
</dbReference>
<gene>
    <name evidence="3" type="ORF">Pan14r_49820</name>
</gene>
<dbReference type="GO" id="GO:0050135">
    <property type="term" value="F:NADP+ nucleosidase activity"/>
    <property type="evidence" value="ECO:0007669"/>
    <property type="project" value="InterPro"/>
</dbReference>
<comment type="caution">
    <text evidence="3">The sequence shown here is derived from an EMBL/GenBank/DDBJ whole genome shotgun (WGS) entry which is preliminary data.</text>
</comment>
<reference evidence="3 4" key="1">
    <citation type="submission" date="2019-02" db="EMBL/GenBank/DDBJ databases">
        <title>Deep-cultivation of Planctomycetes and their phenomic and genomic characterization uncovers novel biology.</title>
        <authorList>
            <person name="Wiegand S."/>
            <person name="Jogler M."/>
            <person name="Boedeker C."/>
            <person name="Pinto D."/>
            <person name="Vollmers J."/>
            <person name="Rivas-Marin E."/>
            <person name="Kohn T."/>
            <person name="Peeters S.H."/>
            <person name="Heuer A."/>
            <person name="Rast P."/>
            <person name="Oberbeckmann S."/>
            <person name="Bunk B."/>
            <person name="Jeske O."/>
            <person name="Meyerdierks A."/>
            <person name="Storesund J.E."/>
            <person name="Kallscheuer N."/>
            <person name="Luecker S."/>
            <person name="Lage O.M."/>
            <person name="Pohl T."/>
            <person name="Merkel B.J."/>
            <person name="Hornburger P."/>
            <person name="Mueller R.-W."/>
            <person name="Bruemmer F."/>
            <person name="Labrenz M."/>
            <person name="Spormann A.M."/>
            <person name="Op Den Camp H."/>
            <person name="Overmann J."/>
            <person name="Amann R."/>
            <person name="Jetten M.S.M."/>
            <person name="Mascher T."/>
            <person name="Medema M.H."/>
            <person name="Devos D.P."/>
            <person name="Kaster A.-K."/>
            <person name="Ovreas L."/>
            <person name="Rohde M."/>
            <person name="Galperin M.Y."/>
            <person name="Jogler C."/>
        </authorList>
    </citation>
    <scope>NUCLEOTIDE SEQUENCE [LARGE SCALE GENOMIC DNA]</scope>
    <source>
        <strain evidence="3 4">Pan14r</strain>
    </source>
</reference>
<dbReference type="InterPro" id="IPR019302">
    <property type="entry name" value="CAP12/PCTIR_TIR_dom"/>
</dbReference>
<dbReference type="EMBL" id="SJPL01000001">
    <property type="protein sequence ID" value="TWT72662.1"/>
    <property type="molecule type" value="Genomic_DNA"/>
</dbReference>
<proteinExistence type="predicted"/>
<feature type="domain" description="CD-NTase-associated protein 12/Pycsar effector protein TIR" evidence="2">
    <location>
        <begin position="149"/>
        <end position="268"/>
    </location>
</feature>
<dbReference type="AlphaFoldDB" id="A0A5C5YH85"/>
<name>A0A5C5YH85_9PLAN</name>
<dbReference type="Pfam" id="PF10137">
    <property type="entry name" value="CAP12-PCTIR_TIR"/>
    <property type="match status" value="1"/>
</dbReference>